<dbReference type="InterPro" id="IPR036286">
    <property type="entry name" value="LexA/Signal_pep-like_sf"/>
</dbReference>
<comment type="caution">
    <text evidence="5">The sequence shown here is derived from an EMBL/GenBank/DDBJ whole genome shotgun (WGS) entry which is preliminary data.</text>
</comment>
<evidence type="ECO:0000259" key="4">
    <source>
        <dbReference type="PROSITE" id="PS50943"/>
    </source>
</evidence>
<dbReference type="EMBL" id="VSSQ01009544">
    <property type="protein sequence ID" value="MPM41939.1"/>
    <property type="molecule type" value="Genomic_DNA"/>
</dbReference>
<protein>
    <recommendedName>
        <fullName evidence="4">HTH cro/C1-type domain-containing protein</fullName>
    </recommendedName>
</protein>
<dbReference type="PANTHER" id="PTHR40661">
    <property type="match status" value="1"/>
</dbReference>
<accession>A0A644ZLY4</accession>
<dbReference type="AlphaFoldDB" id="A0A644ZLY4"/>
<organism evidence="5">
    <name type="scientific">bioreactor metagenome</name>
    <dbReference type="NCBI Taxonomy" id="1076179"/>
    <lineage>
        <taxon>unclassified sequences</taxon>
        <taxon>metagenomes</taxon>
        <taxon>ecological metagenomes</taxon>
    </lineage>
</organism>
<dbReference type="SUPFAM" id="SSF47413">
    <property type="entry name" value="lambda repressor-like DNA-binding domains"/>
    <property type="match status" value="1"/>
</dbReference>
<reference evidence="5" key="1">
    <citation type="submission" date="2019-08" db="EMBL/GenBank/DDBJ databases">
        <authorList>
            <person name="Kucharzyk K."/>
            <person name="Murdoch R.W."/>
            <person name="Higgins S."/>
            <person name="Loffler F."/>
        </authorList>
    </citation>
    <scope>NUCLEOTIDE SEQUENCE</scope>
</reference>
<proteinExistence type="predicted"/>
<dbReference type="Gene3D" id="1.10.260.40">
    <property type="entry name" value="lambda repressor-like DNA-binding domains"/>
    <property type="match status" value="1"/>
</dbReference>
<keyword evidence="3" id="KW-0804">Transcription</keyword>
<keyword evidence="1" id="KW-0805">Transcription regulation</keyword>
<dbReference type="SUPFAM" id="SSF51306">
    <property type="entry name" value="LexA/Signal peptidase"/>
    <property type="match status" value="1"/>
</dbReference>
<dbReference type="InterPro" id="IPR039418">
    <property type="entry name" value="LexA-like"/>
</dbReference>
<gene>
    <name evidence="5" type="ORF">SDC9_88601</name>
</gene>
<dbReference type="Pfam" id="PF00717">
    <property type="entry name" value="Peptidase_S24"/>
    <property type="match status" value="1"/>
</dbReference>
<sequence>MGFGERLRERREQLNMSRRELAEALGVTVSAIGNYETGISFPKEEVLLRLFDSLRVDPNTLYRDHFRGGKNVLSHDEREVLDQYRSLSAVGRDTVRSVLGALCQYQDELELARPQLAERRIPLYCSPAAAGFAAPVFGEDFDYVSVGGDVPPAAEFAVHIRGDSMAPWIADGAVAYVNRDPLQAGDIGIFCVDGEMVCKQYYRDPMGTVYLFSLNRARSDADVVLTADSGQTLVSFGRVMMHKLPLPKQGK</sequence>
<evidence type="ECO:0000313" key="5">
    <source>
        <dbReference type="EMBL" id="MPM41939.1"/>
    </source>
</evidence>
<dbReference type="PANTHER" id="PTHR40661:SF3">
    <property type="entry name" value="FELS-1 PROPHAGE TRANSCRIPTIONAL REGULATOR"/>
    <property type="match status" value="1"/>
</dbReference>
<dbReference type="CDD" id="cd06529">
    <property type="entry name" value="S24_LexA-like"/>
    <property type="match status" value="1"/>
</dbReference>
<dbReference type="InterPro" id="IPR010982">
    <property type="entry name" value="Lambda_DNA-bd_dom_sf"/>
</dbReference>
<dbReference type="InterPro" id="IPR001387">
    <property type="entry name" value="Cro/C1-type_HTH"/>
</dbReference>
<dbReference type="Gene3D" id="2.10.109.10">
    <property type="entry name" value="Umud Fragment, subunit A"/>
    <property type="match status" value="1"/>
</dbReference>
<keyword evidence="2" id="KW-0238">DNA-binding</keyword>
<dbReference type="PROSITE" id="PS50943">
    <property type="entry name" value="HTH_CROC1"/>
    <property type="match status" value="1"/>
</dbReference>
<feature type="domain" description="HTH cro/C1-type" evidence="4">
    <location>
        <begin position="7"/>
        <end position="61"/>
    </location>
</feature>
<dbReference type="SMART" id="SM00530">
    <property type="entry name" value="HTH_XRE"/>
    <property type="match status" value="1"/>
</dbReference>
<dbReference type="CDD" id="cd00093">
    <property type="entry name" value="HTH_XRE"/>
    <property type="match status" value="1"/>
</dbReference>
<dbReference type="Pfam" id="PF13560">
    <property type="entry name" value="HTH_31"/>
    <property type="match status" value="1"/>
</dbReference>
<dbReference type="InterPro" id="IPR015927">
    <property type="entry name" value="Peptidase_S24_S26A/B/C"/>
</dbReference>
<evidence type="ECO:0000256" key="2">
    <source>
        <dbReference type="ARBA" id="ARBA00023125"/>
    </source>
</evidence>
<evidence type="ECO:0000256" key="1">
    <source>
        <dbReference type="ARBA" id="ARBA00023015"/>
    </source>
</evidence>
<name>A0A644ZLY4_9ZZZZ</name>
<evidence type="ECO:0000256" key="3">
    <source>
        <dbReference type="ARBA" id="ARBA00023163"/>
    </source>
</evidence>
<dbReference type="GO" id="GO:0003677">
    <property type="term" value="F:DNA binding"/>
    <property type="evidence" value="ECO:0007669"/>
    <property type="project" value="UniProtKB-KW"/>
</dbReference>